<dbReference type="NCBIfam" id="TIGR04274">
    <property type="entry name" value="hypoxanDNAglyco"/>
    <property type="match status" value="1"/>
</dbReference>
<dbReference type="InterPro" id="IPR005122">
    <property type="entry name" value="Uracil-DNA_glycosylase-like"/>
</dbReference>
<dbReference type="EMBL" id="NIOJ01000036">
    <property type="protein sequence ID" value="PNT97521.1"/>
    <property type="molecule type" value="Genomic_DNA"/>
</dbReference>
<dbReference type="Proteomes" id="UP000236151">
    <property type="component" value="Unassembled WGS sequence"/>
</dbReference>
<accession>A0A2K2F1I1</accession>
<evidence type="ECO:0000313" key="3">
    <source>
        <dbReference type="Proteomes" id="UP000236151"/>
    </source>
</evidence>
<dbReference type="SMART" id="SM00987">
    <property type="entry name" value="UreE_C"/>
    <property type="match status" value="1"/>
</dbReference>
<proteinExistence type="predicted"/>
<dbReference type="Gene3D" id="3.40.470.10">
    <property type="entry name" value="Uracil-DNA glycosylase-like domain"/>
    <property type="match status" value="1"/>
</dbReference>
<evidence type="ECO:0000259" key="1">
    <source>
        <dbReference type="SMART" id="SM00986"/>
    </source>
</evidence>
<dbReference type="SUPFAM" id="SSF52141">
    <property type="entry name" value="Uracil-DNA glycosylase-like"/>
    <property type="match status" value="1"/>
</dbReference>
<dbReference type="Pfam" id="PF03167">
    <property type="entry name" value="UDG"/>
    <property type="match status" value="1"/>
</dbReference>
<name>A0A2K2F1I1_9CLOT</name>
<comment type="caution">
    <text evidence="2">The sequence shown here is derived from an EMBL/GenBank/DDBJ whole genome shotgun (WGS) entry which is preliminary data.</text>
</comment>
<dbReference type="AlphaFoldDB" id="A0A2K2F1I1"/>
<feature type="domain" description="Uracil-DNA glycosylase-like" evidence="1">
    <location>
        <begin position="6"/>
        <end position="160"/>
    </location>
</feature>
<gene>
    <name evidence="2" type="ORF">CDQ84_13140</name>
</gene>
<organism evidence="2 3">
    <name type="scientific">Clostridium thermosuccinogenes</name>
    <dbReference type="NCBI Taxonomy" id="84032"/>
    <lineage>
        <taxon>Bacteria</taxon>
        <taxon>Bacillati</taxon>
        <taxon>Bacillota</taxon>
        <taxon>Clostridia</taxon>
        <taxon>Eubacteriales</taxon>
        <taxon>Clostridiaceae</taxon>
        <taxon>Clostridium</taxon>
    </lineage>
</organism>
<dbReference type="OrthoDB" id="9799921at2"/>
<dbReference type="KEGG" id="cthd:CDO33_09735"/>
<sequence length="166" mass="19817">MIKSFEPIVDKDCRILILGSMPSVKSLEKHQYYGNKQNHFWKIIYELFNEEFDDDYERRKTFLLKHHVAVWDVLKSCDREGSSDSKIVNPVPNDFDAFLRQYPNIKSVFFNGSKAEELFKKMVEVKLNIRKDILFHRLPSTSPANAVKYKDKLEQWKIILSEHFWE</sequence>
<protein>
    <submittedName>
        <fullName evidence="2">DNA-deoxyinosine glycosylase</fullName>
    </submittedName>
</protein>
<keyword evidence="3" id="KW-1185">Reference proteome</keyword>
<dbReference type="InterPro" id="IPR026353">
    <property type="entry name" value="Hypoxan-DNA_Glyclase"/>
</dbReference>
<dbReference type="SMART" id="SM00986">
    <property type="entry name" value="UDG"/>
    <property type="match status" value="1"/>
</dbReference>
<dbReference type="CDD" id="cd10032">
    <property type="entry name" value="UDG-F6_HDG"/>
    <property type="match status" value="1"/>
</dbReference>
<reference evidence="2 3" key="1">
    <citation type="submission" date="2017-06" db="EMBL/GenBank/DDBJ databases">
        <title>Investigating the central metabolism of Clostridium thermosuccinogenes.</title>
        <authorList>
            <person name="Koendjbiharie J.G."/>
            <person name="van Kranenburg R."/>
        </authorList>
    </citation>
    <scope>NUCLEOTIDE SEQUENCE [LARGE SCALE GENOMIC DNA]</scope>
    <source>
        <strain evidence="2 3">DSM 5806</strain>
    </source>
</reference>
<dbReference type="RefSeq" id="WP_103082189.1">
    <property type="nucleotide sequence ID" value="NZ_CP021850.1"/>
</dbReference>
<dbReference type="InterPro" id="IPR036895">
    <property type="entry name" value="Uracil-DNA_glycosylase-like_sf"/>
</dbReference>
<evidence type="ECO:0000313" key="2">
    <source>
        <dbReference type="EMBL" id="PNT97521.1"/>
    </source>
</evidence>